<accession>A0A1L9QVT3</accession>
<dbReference type="Proteomes" id="UP000183940">
    <property type="component" value="Unassembled WGS sequence"/>
</dbReference>
<dbReference type="STRING" id="1925591.BI308_04765"/>
<proteinExistence type="inferred from homology"/>
<gene>
    <name evidence="2" type="ORF">BI308_04765</name>
</gene>
<dbReference type="EMBL" id="MLAW01000005">
    <property type="protein sequence ID" value="OJJ26780.1"/>
    <property type="molecule type" value="Genomic_DNA"/>
</dbReference>
<keyword evidence="3" id="KW-1185">Reference proteome</keyword>
<protein>
    <recommendedName>
        <fullName evidence="1">Putative regulatory protein BI308_04765</fullName>
    </recommendedName>
</protein>
<evidence type="ECO:0000313" key="2">
    <source>
        <dbReference type="EMBL" id="OJJ26780.1"/>
    </source>
</evidence>
<dbReference type="AlphaFoldDB" id="A0A1L9QVT3"/>
<sequence length="85" mass="9326">MVQLINIGFGNIINANRVIAIVTPESAPIKRAIADCRDRGQLIDATYGRRTRAVIIMDSGHVVLSAIQPETVSHRLMSQKGNRES</sequence>
<dbReference type="InterPro" id="IPR007169">
    <property type="entry name" value="RemA-like"/>
</dbReference>
<evidence type="ECO:0000256" key="1">
    <source>
        <dbReference type="HAMAP-Rule" id="MF_01503"/>
    </source>
</evidence>
<comment type="similarity">
    <text evidence="1">Belongs to the RemA family.</text>
</comment>
<dbReference type="PANTHER" id="PTHR38449:SF1">
    <property type="entry name" value="REGULATORY PROTEIN SSL2874-RELATED"/>
    <property type="match status" value="1"/>
</dbReference>
<dbReference type="Pfam" id="PF04025">
    <property type="entry name" value="RemA-like"/>
    <property type="match status" value="1"/>
</dbReference>
<evidence type="ECO:0000313" key="3">
    <source>
        <dbReference type="Proteomes" id="UP000183940"/>
    </source>
</evidence>
<comment type="caution">
    <text evidence="2">The sequence shown here is derived from an EMBL/GenBank/DDBJ whole genome shotgun (WGS) entry which is preliminary data.</text>
</comment>
<dbReference type="NCBIfam" id="NF046064">
    <property type="entry name" value="MtxBflmRegRemA"/>
    <property type="match status" value="1"/>
</dbReference>
<dbReference type="HAMAP" id="MF_01503">
    <property type="entry name" value="RemA"/>
    <property type="match status" value="1"/>
</dbReference>
<name>A0A1L9QVT3_9CYAN</name>
<reference evidence="2" key="1">
    <citation type="submission" date="2016-10" db="EMBL/GenBank/DDBJ databases">
        <title>CRISPR-Cas defence system in Roseofilum reptotaenium: evidence of a bacteriophage-cyanobacterium arms race in the coral black band disease.</title>
        <authorList>
            <person name="Buerger P."/>
            <person name="Wood-Charlson E.M."/>
            <person name="Weynberg K.D."/>
            <person name="Willis B."/>
            <person name="Van Oppen M.J."/>
        </authorList>
    </citation>
    <scope>NUCLEOTIDE SEQUENCE [LARGE SCALE GENOMIC DNA]</scope>
    <source>
        <strain evidence="2">AO1-A</strain>
    </source>
</reference>
<dbReference type="NCBIfam" id="NF003315">
    <property type="entry name" value="PRK04323.1"/>
    <property type="match status" value="1"/>
</dbReference>
<dbReference type="PANTHER" id="PTHR38449">
    <property type="entry name" value="REGULATORY PROTEIN TM_1690-RELATED"/>
    <property type="match status" value="1"/>
</dbReference>
<organism evidence="2 3">
    <name type="scientific">Roseofilum reptotaenium AO1-A</name>
    <dbReference type="NCBI Taxonomy" id="1925591"/>
    <lineage>
        <taxon>Bacteria</taxon>
        <taxon>Bacillati</taxon>
        <taxon>Cyanobacteriota</taxon>
        <taxon>Cyanophyceae</taxon>
        <taxon>Desertifilales</taxon>
        <taxon>Desertifilaceae</taxon>
        <taxon>Roseofilum</taxon>
    </lineage>
</organism>